<sequence>MVSLIVAGEIGFWMVLAAALAARYLLRWRRVSAALLVALPLIDLLLLAATVQDLRHGTVADWTHGLAASYVGFSVGYGHYLVTRADGHFAHRFAGGPPPAKPPRYGSARAVHEWRIFARTLLSAVVTVALIAGMTALVGDAARTAALTRWYRTMAWVTGINLVIAASYTVFPKRPR</sequence>
<name>A0ABN3EQK9_9ACTN</name>
<evidence type="ECO:0008006" key="4">
    <source>
        <dbReference type="Google" id="ProtNLM"/>
    </source>
</evidence>
<feature type="transmembrane region" description="Helical" evidence="1">
    <location>
        <begin position="150"/>
        <end position="171"/>
    </location>
</feature>
<protein>
    <recommendedName>
        <fullName evidence="4">Integral membrane protein</fullName>
    </recommendedName>
</protein>
<dbReference type="EMBL" id="BAAATR010000032">
    <property type="protein sequence ID" value="GAA2265504.1"/>
    <property type="molecule type" value="Genomic_DNA"/>
</dbReference>
<keyword evidence="1" id="KW-0812">Transmembrane</keyword>
<dbReference type="Proteomes" id="UP001500305">
    <property type="component" value="Unassembled WGS sequence"/>
</dbReference>
<proteinExistence type="predicted"/>
<keyword evidence="1" id="KW-1133">Transmembrane helix</keyword>
<evidence type="ECO:0000313" key="2">
    <source>
        <dbReference type="EMBL" id="GAA2265504.1"/>
    </source>
</evidence>
<gene>
    <name evidence="2" type="ORF">GCM10010430_58020</name>
</gene>
<feature type="transmembrane region" description="Helical" evidence="1">
    <location>
        <begin position="116"/>
        <end position="138"/>
    </location>
</feature>
<organism evidence="2 3">
    <name type="scientific">Kitasatospora cystarginea</name>
    <dbReference type="NCBI Taxonomy" id="58350"/>
    <lineage>
        <taxon>Bacteria</taxon>
        <taxon>Bacillati</taxon>
        <taxon>Actinomycetota</taxon>
        <taxon>Actinomycetes</taxon>
        <taxon>Kitasatosporales</taxon>
        <taxon>Streptomycetaceae</taxon>
        <taxon>Kitasatospora</taxon>
    </lineage>
</organism>
<dbReference type="RefSeq" id="WP_344639469.1">
    <property type="nucleotide sequence ID" value="NZ_BAAATR010000032.1"/>
</dbReference>
<accession>A0ABN3EQK9</accession>
<evidence type="ECO:0000256" key="1">
    <source>
        <dbReference type="SAM" id="Phobius"/>
    </source>
</evidence>
<keyword evidence="1" id="KW-0472">Membrane</keyword>
<comment type="caution">
    <text evidence="2">The sequence shown here is derived from an EMBL/GenBank/DDBJ whole genome shotgun (WGS) entry which is preliminary data.</text>
</comment>
<feature type="transmembrane region" description="Helical" evidence="1">
    <location>
        <begin position="63"/>
        <end position="82"/>
    </location>
</feature>
<keyword evidence="3" id="KW-1185">Reference proteome</keyword>
<evidence type="ECO:0000313" key="3">
    <source>
        <dbReference type="Proteomes" id="UP001500305"/>
    </source>
</evidence>
<feature type="transmembrane region" description="Helical" evidence="1">
    <location>
        <begin position="33"/>
        <end position="51"/>
    </location>
</feature>
<feature type="transmembrane region" description="Helical" evidence="1">
    <location>
        <begin position="6"/>
        <end position="26"/>
    </location>
</feature>
<reference evidence="2 3" key="1">
    <citation type="journal article" date="2019" name="Int. J. Syst. Evol. Microbiol.">
        <title>The Global Catalogue of Microorganisms (GCM) 10K type strain sequencing project: providing services to taxonomists for standard genome sequencing and annotation.</title>
        <authorList>
            <consortium name="The Broad Institute Genomics Platform"/>
            <consortium name="The Broad Institute Genome Sequencing Center for Infectious Disease"/>
            <person name="Wu L."/>
            <person name="Ma J."/>
        </authorList>
    </citation>
    <scope>NUCLEOTIDE SEQUENCE [LARGE SCALE GENOMIC DNA]</scope>
    <source>
        <strain evidence="2 3">JCM 7356</strain>
    </source>
</reference>